<dbReference type="PROSITE" id="PS51257">
    <property type="entry name" value="PROKAR_LIPOPROTEIN"/>
    <property type="match status" value="1"/>
</dbReference>
<proteinExistence type="predicted"/>
<sequence length="74" mass="8219">MALLKPTLALGMFFMSSCWLMPCGGMAWKTRASWLPFSATSCPSAVSSQRRVLRCSAWITSPNDWMLLIAPTTF</sequence>
<dbReference type="EMBL" id="GIFC01001170">
    <property type="protein sequence ID" value="MXU83253.1"/>
    <property type="molecule type" value="Transcribed_RNA"/>
</dbReference>
<reference evidence="2" key="1">
    <citation type="submission" date="2019-12" db="EMBL/GenBank/DDBJ databases">
        <title>An insight into the sialome of adult female Ixodes ricinus ticks feeding for 6 days.</title>
        <authorList>
            <person name="Perner J."/>
            <person name="Ribeiro J.M.C."/>
        </authorList>
    </citation>
    <scope>NUCLEOTIDE SEQUENCE</scope>
    <source>
        <strain evidence="2">Semi-engorged</strain>
        <tissue evidence="2">Salivary glands</tissue>
    </source>
</reference>
<feature type="signal peptide" evidence="1">
    <location>
        <begin position="1"/>
        <end position="27"/>
    </location>
</feature>
<accession>A0A6B0UAZ2</accession>
<organism evidence="2">
    <name type="scientific">Ixodes ricinus</name>
    <name type="common">Common tick</name>
    <name type="synonym">Acarus ricinus</name>
    <dbReference type="NCBI Taxonomy" id="34613"/>
    <lineage>
        <taxon>Eukaryota</taxon>
        <taxon>Metazoa</taxon>
        <taxon>Ecdysozoa</taxon>
        <taxon>Arthropoda</taxon>
        <taxon>Chelicerata</taxon>
        <taxon>Arachnida</taxon>
        <taxon>Acari</taxon>
        <taxon>Parasitiformes</taxon>
        <taxon>Ixodida</taxon>
        <taxon>Ixodoidea</taxon>
        <taxon>Ixodidae</taxon>
        <taxon>Ixodinae</taxon>
        <taxon>Ixodes</taxon>
    </lineage>
</organism>
<evidence type="ECO:0000313" key="2">
    <source>
        <dbReference type="EMBL" id="MXU83253.1"/>
    </source>
</evidence>
<name>A0A6B0UAZ2_IXORI</name>
<keyword evidence="1" id="KW-0732">Signal</keyword>
<protein>
    <submittedName>
        <fullName evidence="2">Putative secreted protein</fullName>
    </submittedName>
</protein>
<feature type="chain" id="PRO_5025392571" evidence="1">
    <location>
        <begin position="28"/>
        <end position="74"/>
    </location>
</feature>
<evidence type="ECO:0000256" key="1">
    <source>
        <dbReference type="SAM" id="SignalP"/>
    </source>
</evidence>
<dbReference type="AlphaFoldDB" id="A0A6B0UAZ2"/>